<accession>A0A2U3ER16</accession>
<sequence>MAPPAAATRALEASARIHDLLQRLHAASEAQEKSLSQIFFYVKMLASYYIWGSGWSASADDHMRDKYVSLEQDKCQFMYLLARGMGARNIVEAGTSFGVSTIYLALAVGQNVADARAAGGRATGKVIATEQEPTKAAKAREHWKQAGDEVEPWIELREGDLRETLKVAEGMPEQIDMLLLDIWTPMALPVLEIVKPRLRKGALILADNTVMAKALYKEFLAYIHNPENGFKTTTTPYSGGLEMIVYLPSN</sequence>
<dbReference type="Pfam" id="PF13578">
    <property type="entry name" value="Methyltransf_24"/>
    <property type="match status" value="1"/>
</dbReference>
<evidence type="ECO:0000313" key="6">
    <source>
        <dbReference type="Proteomes" id="UP000245956"/>
    </source>
</evidence>
<keyword evidence="2" id="KW-0808">Transferase</keyword>
<evidence type="ECO:0008006" key="7">
    <source>
        <dbReference type="Google" id="ProtNLM"/>
    </source>
</evidence>
<keyword evidence="1" id="KW-0489">Methyltransferase</keyword>
<dbReference type="SUPFAM" id="SSF53335">
    <property type="entry name" value="S-adenosyl-L-methionine-dependent methyltransferases"/>
    <property type="match status" value="1"/>
</dbReference>
<evidence type="ECO:0000256" key="4">
    <source>
        <dbReference type="ARBA" id="ARBA00023453"/>
    </source>
</evidence>
<dbReference type="InterPro" id="IPR002935">
    <property type="entry name" value="SAM_O-MeTrfase"/>
</dbReference>
<keyword evidence="3" id="KW-0949">S-adenosyl-L-methionine</keyword>
<organism evidence="5 6">
    <name type="scientific">Purpureocillium lilacinum</name>
    <name type="common">Paecilomyces lilacinus</name>
    <dbReference type="NCBI Taxonomy" id="33203"/>
    <lineage>
        <taxon>Eukaryota</taxon>
        <taxon>Fungi</taxon>
        <taxon>Dikarya</taxon>
        <taxon>Ascomycota</taxon>
        <taxon>Pezizomycotina</taxon>
        <taxon>Sordariomycetes</taxon>
        <taxon>Hypocreomycetidae</taxon>
        <taxon>Hypocreales</taxon>
        <taxon>Ophiocordycipitaceae</taxon>
        <taxon>Purpureocillium</taxon>
    </lineage>
</organism>
<dbReference type="GO" id="GO:0032259">
    <property type="term" value="P:methylation"/>
    <property type="evidence" value="ECO:0007669"/>
    <property type="project" value="UniProtKB-KW"/>
</dbReference>
<reference evidence="5 6" key="1">
    <citation type="journal article" date="2016" name="Front. Microbiol.">
        <title>Genome and transcriptome sequences reveal the specific parasitism of the nematophagous Purpureocillium lilacinum 36-1.</title>
        <authorList>
            <person name="Xie J."/>
            <person name="Li S."/>
            <person name="Mo C."/>
            <person name="Xiao X."/>
            <person name="Peng D."/>
            <person name="Wang G."/>
            <person name="Xiao Y."/>
        </authorList>
    </citation>
    <scope>NUCLEOTIDE SEQUENCE [LARGE SCALE GENOMIC DNA]</scope>
    <source>
        <strain evidence="5 6">36-1</strain>
    </source>
</reference>
<comment type="similarity">
    <text evidence="4">Belongs to the class I-like SAM-binding methyltransferase superfamily. Cation-dependent O-methyltransferase family.</text>
</comment>
<gene>
    <name evidence="5" type="ORF">PCL_04142</name>
</gene>
<evidence type="ECO:0000256" key="2">
    <source>
        <dbReference type="ARBA" id="ARBA00022679"/>
    </source>
</evidence>
<comment type="caution">
    <text evidence="5">The sequence shown here is derived from an EMBL/GenBank/DDBJ whole genome shotgun (WGS) entry which is preliminary data.</text>
</comment>
<dbReference type="Gene3D" id="3.40.50.150">
    <property type="entry name" value="Vaccinia Virus protein VP39"/>
    <property type="match status" value="1"/>
</dbReference>
<dbReference type="InterPro" id="IPR029063">
    <property type="entry name" value="SAM-dependent_MTases_sf"/>
</dbReference>
<dbReference type="Proteomes" id="UP000245956">
    <property type="component" value="Unassembled WGS sequence"/>
</dbReference>
<dbReference type="PANTHER" id="PTHR43167:SF1">
    <property type="entry name" value="PUTATIVE (AFU_ORTHOLOGUE AFUA_6G01830)-RELATED"/>
    <property type="match status" value="1"/>
</dbReference>
<dbReference type="GO" id="GO:0008171">
    <property type="term" value="F:O-methyltransferase activity"/>
    <property type="evidence" value="ECO:0007669"/>
    <property type="project" value="InterPro"/>
</dbReference>
<dbReference type="PROSITE" id="PS51682">
    <property type="entry name" value="SAM_OMT_I"/>
    <property type="match status" value="1"/>
</dbReference>
<protein>
    <recommendedName>
        <fullName evidence="7">O-methyltransferase</fullName>
    </recommendedName>
</protein>
<evidence type="ECO:0000256" key="3">
    <source>
        <dbReference type="ARBA" id="ARBA00022691"/>
    </source>
</evidence>
<evidence type="ECO:0000256" key="1">
    <source>
        <dbReference type="ARBA" id="ARBA00022603"/>
    </source>
</evidence>
<dbReference type="EMBL" id="LCWV01000001">
    <property type="protein sequence ID" value="PWI76948.1"/>
    <property type="molecule type" value="Genomic_DNA"/>
</dbReference>
<dbReference type="PANTHER" id="PTHR43167">
    <property type="entry name" value="PUTATIVE (AFU_ORTHOLOGUE AFUA_6G01830)-RELATED"/>
    <property type="match status" value="1"/>
</dbReference>
<name>A0A2U3ER16_PURLI</name>
<evidence type="ECO:0000313" key="5">
    <source>
        <dbReference type="EMBL" id="PWI76948.1"/>
    </source>
</evidence>
<proteinExistence type="inferred from homology"/>
<dbReference type="AlphaFoldDB" id="A0A2U3ER16"/>